<evidence type="ECO:0000259" key="4">
    <source>
        <dbReference type="Pfam" id="PF02582"/>
    </source>
</evidence>
<feature type="region of interest" description="Disordered" evidence="2">
    <location>
        <begin position="1"/>
        <end position="85"/>
    </location>
</feature>
<feature type="compositionally biased region" description="Basic and acidic residues" evidence="2">
    <location>
        <begin position="192"/>
        <end position="206"/>
    </location>
</feature>
<proteinExistence type="inferred from homology"/>
<keyword evidence="3" id="KW-0472">Membrane</keyword>
<feature type="transmembrane region" description="Helical" evidence="3">
    <location>
        <begin position="432"/>
        <end position="453"/>
    </location>
</feature>
<keyword evidence="3" id="KW-0812">Transmembrane</keyword>
<keyword evidence="6" id="KW-1185">Reference proteome</keyword>
<evidence type="ECO:0000256" key="3">
    <source>
        <dbReference type="SAM" id="Phobius"/>
    </source>
</evidence>
<dbReference type="Proteomes" id="UP000886523">
    <property type="component" value="Unassembled WGS sequence"/>
</dbReference>
<dbReference type="GO" id="GO:0005739">
    <property type="term" value="C:mitochondrion"/>
    <property type="evidence" value="ECO:0007669"/>
    <property type="project" value="UniProtKB-ARBA"/>
</dbReference>
<evidence type="ECO:0000313" key="6">
    <source>
        <dbReference type="Proteomes" id="UP000886523"/>
    </source>
</evidence>
<organism evidence="5 6">
    <name type="scientific">Hydnum rufescens UP504</name>
    <dbReference type="NCBI Taxonomy" id="1448309"/>
    <lineage>
        <taxon>Eukaryota</taxon>
        <taxon>Fungi</taxon>
        <taxon>Dikarya</taxon>
        <taxon>Basidiomycota</taxon>
        <taxon>Agaricomycotina</taxon>
        <taxon>Agaricomycetes</taxon>
        <taxon>Cantharellales</taxon>
        <taxon>Hydnaceae</taxon>
        <taxon>Hydnum</taxon>
    </lineage>
</organism>
<feature type="compositionally biased region" description="Acidic residues" evidence="2">
    <location>
        <begin position="71"/>
        <end position="81"/>
    </location>
</feature>
<dbReference type="PANTHER" id="PTHR16255:SF15">
    <property type="entry name" value="SPORULATION PROTEIN RMD1"/>
    <property type="match status" value="1"/>
</dbReference>
<gene>
    <name evidence="5" type="ORF">BS47DRAFT_1290480</name>
</gene>
<accession>A0A9P6B5S0</accession>
<dbReference type="InterPro" id="IPR051624">
    <property type="entry name" value="RMD1/Sad1-interacting"/>
</dbReference>
<reference evidence="5" key="1">
    <citation type="journal article" date="2020" name="Nat. Commun.">
        <title>Large-scale genome sequencing of mycorrhizal fungi provides insights into the early evolution of symbiotic traits.</title>
        <authorList>
            <person name="Miyauchi S."/>
            <person name="Kiss E."/>
            <person name="Kuo A."/>
            <person name="Drula E."/>
            <person name="Kohler A."/>
            <person name="Sanchez-Garcia M."/>
            <person name="Morin E."/>
            <person name="Andreopoulos B."/>
            <person name="Barry K.W."/>
            <person name="Bonito G."/>
            <person name="Buee M."/>
            <person name="Carver A."/>
            <person name="Chen C."/>
            <person name="Cichocki N."/>
            <person name="Clum A."/>
            <person name="Culley D."/>
            <person name="Crous P.W."/>
            <person name="Fauchery L."/>
            <person name="Girlanda M."/>
            <person name="Hayes R.D."/>
            <person name="Keri Z."/>
            <person name="LaButti K."/>
            <person name="Lipzen A."/>
            <person name="Lombard V."/>
            <person name="Magnuson J."/>
            <person name="Maillard F."/>
            <person name="Murat C."/>
            <person name="Nolan M."/>
            <person name="Ohm R.A."/>
            <person name="Pangilinan J."/>
            <person name="Pereira M.F."/>
            <person name="Perotto S."/>
            <person name="Peter M."/>
            <person name="Pfister S."/>
            <person name="Riley R."/>
            <person name="Sitrit Y."/>
            <person name="Stielow J.B."/>
            <person name="Szollosi G."/>
            <person name="Zifcakova L."/>
            <person name="Stursova M."/>
            <person name="Spatafora J.W."/>
            <person name="Tedersoo L."/>
            <person name="Vaario L.M."/>
            <person name="Yamada A."/>
            <person name="Yan M."/>
            <person name="Wang P."/>
            <person name="Xu J."/>
            <person name="Bruns T."/>
            <person name="Baldrian P."/>
            <person name="Vilgalys R."/>
            <person name="Dunand C."/>
            <person name="Henrissat B."/>
            <person name="Grigoriev I.V."/>
            <person name="Hibbett D."/>
            <person name="Nagy L.G."/>
            <person name="Martin F.M."/>
        </authorList>
    </citation>
    <scope>NUCLEOTIDE SEQUENCE</scope>
    <source>
        <strain evidence="5">UP504</strain>
    </source>
</reference>
<dbReference type="AlphaFoldDB" id="A0A9P6B5S0"/>
<evidence type="ECO:0000313" key="5">
    <source>
        <dbReference type="EMBL" id="KAF9517827.1"/>
    </source>
</evidence>
<feature type="compositionally biased region" description="Acidic residues" evidence="2">
    <location>
        <begin position="51"/>
        <end position="64"/>
    </location>
</feature>
<dbReference type="InterPro" id="IPR003734">
    <property type="entry name" value="DUF155"/>
</dbReference>
<name>A0A9P6B5S0_9AGAM</name>
<protein>
    <recommendedName>
        <fullName evidence="4">DUF155 domain-containing protein</fullName>
    </recommendedName>
</protein>
<comment type="caution">
    <text evidence="5">The sequence shown here is derived from an EMBL/GenBank/DDBJ whole genome shotgun (WGS) entry which is preliminary data.</text>
</comment>
<dbReference type="EMBL" id="MU128929">
    <property type="protein sequence ID" value="KAF9517827.1"/>
    <property type="molecule type" value="Genomic_DNA"/>
</dbReference>
<feature type="region of interest" description="Disordered" evidence="2">
    <location>
        <begin position="183"/>
        <end position="211"/>
    </location>
</feature>
<evidence type="ECO:0000256" key="1">
    <source>
        <dbReference type="ARBA" id="ARBA00008306"/>
    </source>
</evidence>
<feature type="domain" description="DUF155" evidence="4">
    <location>
        <begin position="227"/>
        <end position="404"/>
    </location>
</feature>
<sequence length="455" mass="51705">MASKPTLPTTQITPPPDVQKKGANRSTKAAHKLKVLPEQLDIPTQSTITVVDEEDDDGDDEEDNTGSTSDIGEDGDEEDDAEPYKQIAQIPAGTARKDAMRLTKKEKAKLPRVTAYCTATSYRLAELERFFNARRASHRTDPKLFDEVIYTPYSFNGPRPSSNPRSENVGDLLGIPELEISEETGDIPKWNPKPERSHDIMHESQPRRTRRRVKFDKVGQDHLDAEVFLFEYGTVVCWGMTEVQERRFLSSIRRFEVERLAPDDVEKEDLNYYYANYSRIYNDVITLRKGSSYMTKLSLSHALSQSVKISLFEELISNTIEETKNIPEIISETGKIGMHHDEIMQQIGQLFILRMNINLVGSVLDSPELFWVTQNLPQSLPDLQPLYDAARSYLEIPQRIALLNTRVEVLQDMLNLLKESVTSKHAERLEQIVIALIGIEILLGVITILVDMFGV</sequence>
<keyword evidence="3" id="KW-1133">Transmembrane helix</keyword>
<dbReference type="PANTHER" id="PTHR16255">
    <property type="entry name" value="REQUIRED FOR MEIOTIC NUCLEAR DIVISION PROTEIN 1 HOMOLOG"/>
    <property type="match status" value="1"/>
</dbReference>
<dbReference type="OrthoDB" id="18302at2759"/>
<comment type="similarity">
    <text evidence="1">Belongs to the RMD1/sif2 family.</text>
</comment>
<evidence type="ECO:0000256" key="2">
    <source>
        <dbReference type="SAM" id="MobiDB-lite"/>
    </source>
</evidence>
<dbReference type="Pfam" id="PF02582">
    <property type="entry name" value="DUF155"/>
    <property type="match status" value="1"/>
</dbReference>
<feature type="compositionally biased region" description="Low complexity" evidence="2">
    <location>
        <begin position="1"/>
        <end position="12"/>
    </location>
</feature>